<proteinExistence type="predicted"/>
<dbReference type="GO" id="GO:0005762">
    <property type="term" value="C:mitochondrial large ribosomal subunit"/>
    <property type="evidence" value="ECO:0007669"/>
    <property type="project" value="InterPro"/>
</dbReference>
<gene>
    <name evidence="1" type="ORF">GDO78_018427</name>
</gene>
<protein>
    <recommendedName>
        <fullName evidence="3">Mitochondrial ribosomal protein L55</fullName>
    </recommendedName>
</protein>
<dbReference type="Gene3D" id="6.20.130.20">
    <property type="entry name" value="Mitochondrial ribosomal protein L55"/>
    <property type="match status" value="1"/>
</dbReference>
<name>A0A8J6EPC7_ELECQ</name>
<organism evidence="1 2">
    <name type="scientific">Eleutherodactylus coqui</name>
    <name type="common">Puerto Rican coqui</name>
    <dbReference type="NCBI Taxonomy" id="57060"/>
    <lineage>
        <taxon>Eukaryota</taxon>
        <taxon>Metazoa</taxon>
        <taxon>Chordata</taxon>
        <taxon>Craniata</taxon>
        <taxon>Vertebrata</taxon>
        <taxon>Euteleostomi</taxon>
        <taxon>Amphibia</taxon>
        <taxon>Batrachia</taxon>
        <taxon>Anura</taxon>
        <taxon>Neobatrachia</taxon>
        <taxon>Hyloidea</taxon>
        <taxon>Eleutherodactylidae</taxon>
        <taxon>Eleutherodactylinae</taxon>
        <taxon>Eleutherodactylus</taxon>
        <taxon>Eleutherodactylus</taxon>
    </lineage>
</organism>
<keyword evidence="2" id="KW-1185">Reference proteome</keyword>
<dbReference type="PANTHER" id="PTHR34095:SF1">
    <property type="entry name" value="LARGE RIBOSOMAL SUBUNIT PROTEIN ML55"/>
    <property type="match status" value="1"/>
</dbReference>
<dbReference type="AlphaFoldDB" id="A0A8J6EPC7"/>
<dbReference type="OrthoDB" id="9986315at2759"/>
<dbReference type="Proteomes" id="UP000770717">
    <property type="component" value="Unassembled WGS sequence"/>
</dbReference>
<reference evidence="1" key="1">
    <citation type="thesis" date="2020" institute="ProQuest LLC" country="789 East Eisenhower Parkway, Ann Arbor, MI, USA">
        <title>Comparative Genomics and Chromosome Evolution.</title>
        <authorList>
            <person name="Mudd A.B."/>
        </authorList>
    </citation>
    <scope>NUCLEOTIDE SEQUENCE</scope>
    <source>
        <strain evidence="1">HN-11 Male</strain>
        <tissue evidence="1">Kidney and liver</tissue>
    </source>
</reference>
<dbReference type="PANTHER" id="PTHR34095">
    <property type="entry name" value="39S RIBOSOMAL PROTEIN L55, MITOCHONDRIAL"/>
    <property type="match status" value="1"/>
</dbReference>
<evidence type="ECO:0008006" key="3">
    <source>
        <dbReference type="Google" id="ProtNLM"/>
    </source>
</evidence>
<evidence type="ECO:0000313" key="2">
    <source>
        <dbReference type="Proteomes" id="UP000770717"/>
    </source>
</evidence>
<dbReference type="GO" id="GO:0003735">
    <property type="term" value="F:structural constituent of ribosome"/>
    <property type="evidence" value="ECO:0007669"/>
    <property type="project" value="InterPro"/>
</dbReference>
<dbReference type="Pfam" id="PF09776">
    <property type="entry name" value="Mitoc_L55"/>
    <property type="match status" value="1"/>
</dbReference>
<dbReference type="InterPro" id="IPR044884">
    <property type="entry name" value="Ribosomal_mL55_sf"/>
</dbReference>
<evidence type="ECO:0000313" key="1">
    <source>
        <dbReference type="EMBL" id="KAG9472606.1"/>
    </source>
</evidence>
<dbReference type="GO" id="GO:0006412">
    <property type="term" value="P:translation"/>
    <property type="evidence" value="ECO:0007669"/>
    <property type="project" value="TreeGrafter"/>
</dbReference>
<dbReference type="InterPro" id="IPR018615">
    <property type="entry name" value="Ribosomal_mL55"/>
</dbReference>
<accession>A0A8J6EPC7</accession>
<dbReference type="EMBL" id="WNTK01000044">
    <property type="protein sequence ID" value="KAG9472606.1"/>
    <property type="molecule type" value="Genomic_DNA"/>
</dbReference>
<sequence length="131" mass="14990">MAALVRTGTAVNTFLCSLSSAALRSLVSCQLHTSAVLQDSNRACIGRTVRKSFLRSYPVLLVQPDGSTITIRYKEPRRMLIMPVDITTLSEAERKARLRKRNQFKKSGAKKEQNTYEDFKLDEYSQFWKKK</sequence>
<comment type="caution">
    <text evidence="1">The sequence shown here is derived from an EMBL/GenBank/DDBJ whole genome shotgun (WGS) entry which is preliminary data.</text>
</comment>